<organism evidence="6 7">
    <name type="scientific">Nocardia bovistercoris</name>
    <dbReference type="NCBI Taxonomy" id="2785916"/>
    <lineage>
        <taxon>Bacteria</taxon>
        <taxon>Bacillati</taxon>
        <taxon>Actinomycetota</taxon>
        <taxon>Actinomycetes</taxon>
        <taxon>Mycobacteriales</taxon>
        <taxon>Nocardiaceae</taxon>
        <taxon>Nocardia</taxon>
    </lineage>
</organism>
<evidence type="ECO:0000313" key="7">
    <source>
        <dbReference type="Proteomes" id="UP000655751"/>
    </source>
</evidence>
<dbReference type="EMBL" id="JADMLG010000005">
    <property type="protein sequence ID" value="MBH0777702.1"/>
    <property type="molecule type" value="Genomic_DNA"/>
</dbReference>
<evidence type="ECO:0000256" key="5">
    <source>
        <dbReference type="ARBA" id="ARBA00022898"/>
    </source>
</evidence>
<dbReference type="InterPro" id="IPR011009">
    <property type="entry name" value="Kinase-like_dom_sf"/>
</dbReference>
<gene>
    <name evidence="6" type="ORF">IT779_15610</name>
</gene>
<keyword evidence="7" id="KW-1185">Reference proteome</keyword>
<evidence type="ECO:0000256" key="1">
    <source>
        <dbReference type="ARBA" id="ARBA00001933"/>
    </source>
</evidence>
<reference evidence="6" key="1">
    <citation type="submission" date="2020-11" db="EMBL/GenBank/DDBJ databases">
        <title>Nocardia NEAU-351.nov., a novel actinomycete isolated from the cow dung.</title>
        <authorList>
            <person name="Zhang X."/>
        </authorList>
    </citation>
    <scope>NUCLEOTIDE SEQUENCE</scope>
    <source>
        <strain evidence="6">NEAU-351</strain>
    </source>
</reference>
<protein>
    <submittedName>
        <fullName evidence="6">Aminotransferase class III-fold pyridoxal phosphate-dependent enzyme</fullName>
    </submittedName>
</protein>
<dbReference type="AlphaFoldDB" id="A0A931I9Z9"/>
<dbReference type="RefSeq" id="WP_196150014.1">
    <property type="nucleotide sequence ID" value="NZ_JADMLG010000005.1"/>
</dbReference>
<dbReference type="InterPro" id="IPR015424">
    <property type="entry name" value="PyrdxlP-dep_Trfase"/>
</dbReference>
<comment type="cofactor">
    <cofactor evidence="1">
        <name>pyridoxal 5'-phosphate</name>
        <dbReference type="ChEBI" id="CHEBI:597326"/>
    </cofactor>
</comment>
<keyword evidence="2" id="KW-0055">Arginine biosynthesis</keyword>
<dbReference type="InterPro" id="IPR015422">
    <property type="entry name" value="PyrdxlP-dep_Trfase_small"/>
</dbReference>
<keyword evidence="2" id="KW-0028">Amino-acid biosynthesis</keyword>
<evidence type="ECO:0000256" key="3">
    <source>
        <dbReference type="ARBA" id="ARBA00022576"/>
    </source>
</evidence>
<dbReference type="InterPro" id="IPR015421">
    <property type="entry name" value="PyrdxlP-dep_Trfase_major"/>
</dbReference>
<keyword evidence="3 6" id="KW-0032">Aminotransferase</keyword>
<dbReference type="SUPFAM" id="SSF56112">
    <property type="entry name" value="Protein kinase-like (PK-like)"/>
    <property type="match status" value="1"/>
</dbReference>
<dbReference type="Proteomes" id="UP000655751">
    <property type="component" value="Unassembled WGS sequence"/>
</dbReference>
<dbReference type="Pfam" id="PF00202">
    <property type="entry name" value="Aminotran_3"/>
    <property type="match status" value="1"/>
</dbReference>
<evidence type="ECO:0000313" key="6">
    <source>
        <dbReference type="EMBL" id="MBH0777702.1"/>
    </source>
</evidence>
<keyword evidence="4" id="KW-0808">Transferase</keyword>
<sequence length="638" mass="68468">MNRSVVTALRPSYPPIVAARGGLFTVADGHEFIDLSAQTLNLALGHGFSPVSAAVAAQAEKMEFASSRFASVPFLDLCDRLASLAPVEIDTVAAKLTNGSDAVETAVKLALLHTRRRRIGCLPGAWHGESFLTLGLATTHRGRAVSDASLAVAAEEPSLAALTRLVEARRDLAAVVVDPVMVAHGLPEGDVGAEMRRLRAACDRSSTLLVTDEVQSFGWLGEHLFSCEWTGVIPDIVCLGKALGAGYPLAAVLARRDLRAVLQYNDAEFTGGGHPVSCAAALAGLDYLDAHRLELSDRAERFGLLLAELFPRDRFEVRQAGLIGSVTLRSPRLAETWAVQVAARAAQAGVFVRLTDRGRRLLIKPPLVLAEPHLREGLSVLAAISTATATDLDTVCTSAHTHSEDGRRCVVRRTVRAHPHLGYVDALLRTAAPGVQPLGRGPRQQHELSVGLDRIGVCAAICYVVEGVQAVDHGWVPGRALYAVLADPGTDPDLINGLVLRHYELVIRAHDHGIVIGDRWAGNAVVTDRSQIVLIDFELGYSGPHHEAASFEEAFTILQTLVCIPAENPVRENLLSRLLDSMVDRHGITRCAQVWARLAEFYRNPARPVHGGSDTALAYAGLLWAASSRLTPQTDSCS</sequence>
<dbReference type="GO" id="GO:0008483">
    <property type="term" value="F:transaminase activity"/>
    <property type="evidence" value="ECO:0007669"/>
    <property type="project" value="UniProtKB-KW"/>
</dbReference>
<dbReference type="SUPFAM" id="SSF53383">
    <property type="entry name" value="PLP-dependent transferases"/>
    <property type="match status" value="1"/>
</dbReference>
<dbReference type="InterPro" id="IPR050103">
    <property type="entry name" value="Class-III_PLP-dep_AT"/>
</dbReference>
<dbReference type="Gene3D" id="3.40.640.10">
    <property type="entry name" value="Type I PLP-dependent aspartate aminotransferase-like (Major domain)"/>
    <property type="match status" value="1"/>
</dbReference>
<proteinExistence type="predicted"/>
<accession>A0A931I9Z9</accession>
<dbReference type="InterPro" id="IPR005814">
    <property type="entry name" value="Aminotrans_3"/>
</dbReference>
<dbReference type="PANTHER" id="PTHR11986">
    <property type="entry name" value="AMINOTRANSFERASE CLASS III"/>
    <property type="match status" value="1"/>
</dbReference>
<name>A0A931I9Z9_9NOCA</name>
<comment type="caution">
    <text evidence="6">The sequence shown here is derived from an EMBL/GenBank/DDBJ whole genome shotgun (WGS) entry which is preliminary data.</text>
</comment>
<keyword evidence="5" id="KW-0663">Pyridoxal phosphate</keyword>
<dbReference type="GO" id="GO:0030170">
    <property type="term" value="F:pyridoxal phosphate binding"/>
    <property type="evidence" value="ECO:0007669"/>
    <property type="project" value="InterPro"/>
</dbReference>
<dbReference type="GO" id="GO:0006526">
    <property type="term" value="P:L-arginine biosynthetic process"/>
    <property type="evidence" value="ECO:0007669"/>
    <property type="project" value="UniProtKB-KW"/>
</dbReference>
<evidence type="ECO:0000256" key="2">
    <source>
        <dbReference type="ARBA" id="ARBA00022571"/>
    </source>
</evidence>
<dbReference type="GO" id="GO:0042802">
    <property type="term" value="F:identical protein binding"/>
    <property type="evidence" value="ECO:0007669"/>
    <property type="project" value="TreeGrafter"/>
</dbReference>
<evidence type="ECO:0000256" key="4">
    <source>
        <dbReference type="ARBA" id="ARBA00022679"/>
    </source>
</evidence>
<dbReference type="Gene3D" id="3.90.1150.10">
    <property type="entry name" value="Aspartate Aminotransferase, domain 1"/>
    <property type="match status" value="1"/>
</dbReference>
<dbReference type="PANTHER" id="PTHR11986:SF79">
    <property type="entry name" value="ACETYLORNITHINE AMINOTRANSFERASE, MITOCHONDRIAL"/>
    <property type="match status" value="1"/>
</dbReference>